<gene>
    <name evidence="4" type="ORF">BSR29_00830</name>
</gene>
<feature type="domain" description="Amine oxidase" evidence="3">
    <location>
        <begin position="11"/>
        <end position="422"/>
    </location>
</feature>
<evidence type="ECO:0000256" key="1">
    <source>
        <dbReference type="ARBA" id="ARBA00001974"/>
    </source>
</evidence>
<comment type="caution">
    <text evidence="4">The sequence shown here is derived from an EMBL/GenBank/DDBJ whole genome shotgun (WGS) entry which is preliminary data.</text>
</comment>
<dbReference type="InterPro" id="IPR001613">
    <property type="entry name" value="Flavin_amine_oxidase"/>
</dbReference>
<dbReference type="PANTHER" id="PTHR42841">
    <property type="entry name" value="AMINE OXIDASE"/>
    <property type="match status" value="1"/>
</dbReference>
<dbReference type="Pfam" id="PF01593">
    <property type="entry name" value="Amino_oxidase"/>
    <property type="match status" value="1"/>
</dbReference>
<evidence type="ECO:0000256" key="2">
    <source>
        <dbReference type="ARBA" id="ARBA00023002"/>
    </source>
</evidence>
<evidence type="ECO:0000313" key="5">
    <source>
        <dbReference type="Proteomes" id="UP000186785"/>
    </source>
</evidence>
<keyword evidence="5" id="KW-1185">Reference proteome</keyword>
<dbReference type="GO" id="GO:0016491">
    <property type="term" value="F:oxidoreductase activity"/>
    <property type="evidence" value="ECO:0007669"/>
    <property type="project" value="UniProtKB-KW"/>
</dbReference>
<dbReference type="Gene3D" id="3.50.50.60">
    <property type="entry name" value="FAD/NAD(P)-binding domain"/>
    <property type="match status" value="2"/>
</dbReference>
<proteinExistence type="predicted"/>
<dbReference type="OrthoDB" id="9767561at2"/>
<keyword evidence="2" id="KW-0560">Oxidoreductase</keyword>
<evidence type="ECO:0000259" key="3">
    <source>
        <dbReference type="Pfam" id="PF01593"/>
    </source>
</evidence>
<sequence length="425" mass="44779">MLDVIIIGAGLAGLNAAKTLQQAGKCVTVLESADRPGGRIGTEQVQGYLIDHGFALLNPAYPAAKKSLNLKNLDLHAWARGVTLAGAPELTGSADPVTVAMPLRHPRHTVSSLKFASPKDLALLAKIASRPGPGTIADALDRAQLSPLVDRTVRRFLAGVTGSLELDSPAAFGASLLRYFLKGTPTIPAQGMAAIPAQLLKHLENPSPAPVRYHHHVTMLKPEADGVTVTFIRSQAQDASSPLRGTSAQHTVPAGQPETLKAKYVIVAAGPVTTARLLGQNPPQMNAIQTWWIGMDEPVSTGKFLTLDLDPQSPLVHAAPISNVSPSYAPAGKHLLALTAVGDTQVDQAQVFARAAQLYGLPASVTKDWKLLAHQVIDEALPVVTNDGIESNLPRVFTAGDSAHASIQGALDSGRKTAKLVLKYR</sequence>
<dbReference type="RefSeq" id="WP_073708425.1">
    <property type="nucleotide sequence ID" value="NZ_MQSV01000001.1"/>
</dbReference>
<reference evidence="4 5" key="1">
    <citation type="submission" date="2016-11" db="EMBL/GenBank/DDBJ databases">
        <title>Actinomyces gypaetusis sp. nov. isolated from the vulture Gypaetus barbatus in Qinghai Tibet Plateau China.</title>
        <authorList>
            <person name="Meng X."/>
        </authorList>
    </citation>
    <scope>NUCLEOTIDE SEQUENCE [LARGE SCALE GENOMIC DNA]</scope>
    <source>
        <strain evidence="4 5">VUL4_2</strain>
    </source>
</reference>
<protein>
    <recommendedName>
        <fullName evidence="3">Amine oxidase domain-containing protein</fullName>
    </recommendedName>
</protein>
<dbReference type="EMBL" id="MQSV01000001">
    <property type="protein sequence ID" value="OKL49534.1"/>
    <property type="molecule type" value="Genomic_DNA"/>
</dbReference>
<dbReference type="Proteomes" id="UP000186785">
    <property type="component" value="Unassembled WGS sequence"/>
</dbReference>
<name>A0A1Q5PPQ5_9ACTO</name>
<evidence type="ECO:0000313" key="4">
    <source>
        <dbReference type="EMBL" id="OKL49534.1"/>
    </source>
</evidence>
<dbReference type="STRING" id="1921764.BSR28_01705"/>
<accession>A0A1Q5PPQ5</accession>
<dbReference type="InterPro" id="IPR036188">
    <property type="entry name" value="FAD/NAD-bd_sf"/>
</dbReference>
<organism evidence="4 5">
    <name type="scientific">Boudabousia liubingyangii</name>
    <dbReference type="NCBI Taxonomy" id="1921764"/>
    <lineage>
        <taxon>Bacteria</taxon>
        <taxon>Bacillati</taxon>
        <taxon>Actinomycetota</taxon>
        <taxon>Actinomycetes</taxon>
        <taxon>Actinomycetales</taxon>
        <taxon>Actinomycetaceae</taxon>
        <taxon>Boudabousia</taxon>
    </lineage>
</organism>
<dbReference type="InterPro" id="IPR002937">
    <property type="entry name" value="Amino_oxidase"/>
</dbReference>
<dbReference type="PRINTS" id="PR00757">
    <property type="entry name" value="AMINEOXDASEF"/>
</dbReference>
<dbReference type="Gene3D" id="3.30.70.2450">
    <property type="match status" value="1"/>
</dbReference>
<comment type="cofactor">
    <cofactor evidence="1">
        <name>FAD</name>
        <dbReference type="ChEBI" id="CHEBI:57692"/>
    </cofactor>
</comment>
<dbReference type="SUPFAM" id="SSF51905">
    <property type="entry name" value="FAD/NAD(P)-binding domain"/>
    <property type="match status" value="1"/>
</dbReference>
<dbReference type="AlphaFoldDB" id="A0A1Q5PPQ5"/>